<dbReference type="EMBL" id="SWMU01000006">
    <property type="protein sequence ID" value="TKS55461.1"/>
    <property type="molecule type" value="Genomic_DNA"/>
</dbReference>
<evidence type="ECO:0000313" key="3">
    <source>
        <dbReference type="EMBL" id="TKS55461.1"/>
    </source>
</evidence>
<dbReference type="InterPro" id="IPR045743">
    <property type="entry name" value="DUF6089"/>
</dbReference>
<organism evidence="3 4">
    <name type="scientific">Mesohalobacter halotolerans</name>
    <dbReference type="NCBI Taxonomy" id="1883405"/>
    <lineage>
        <taxon>Bacteria</taxon>
        <taxon>Pseudomonadati</taxon>
        <taxon>Bacteroidota</taxon>
        <taxon>Flavobacteriia</taxon>
        <taxon>Flavobacteriales</taxon>
        <taxon>Flavobacteriaceae</taxon>
        <taxon>Mesohalobacter</taxon>
    </lineage>
</organism>
<proteinExistence type="predicted"/>
<sequence>MKFLSFLFFLTVFHLSSAQTYEIGPMLGSTTFVGDVGSTQVIGIDEYAKRDKISYGILFRWNRSKRHSFRFSAMRIRTFGIDSESNIPERQSRNLSFFTDINEISIGLEYTFWEWDLHALKRPQLVPYLSTGLAYFFSDQFARAGDDLIEADDLNSFALPLTLGVKTTLGRKFVLSAEFSARYTFTDNLDGSAPSELDGENAFPSFGNPNSNDWYIFAGFSLTYAFGRKPCYNCSF</sequence>
<comment type="caution">
    <text evidence="3">The sequence shown here is derived from an EMBL/GenBank/DDBJ whole genome shotgun (WGS) entry which is preliminary data.</text>
</comment>
<dbReference type="Pfam" id="PF19573">
    <property type="entry name" value="DUF6089"/>
    <property type="match status" value="1"/>
</dbReference>
<protein>
    <recommendedName>
        <fullName evidence="2">DUF6089 domain-containing protein</fullName>
    </recommendedName>
</protein>
<dbReference type="RefSeq" id="WP_138932832.1">
    <property type="nucleotide sequence ID" value="NZ_SWMU01000006.1"/>
</dbReference>
<evidence type="ECO:0000256" key="1">
    <source>
        <dbReference type="SAM" id="SignalP"/>
    </source>
</evidence>
<name>A0A4U5TP81_9FLAO</name>
<gene>
    <name evidence="3" type="ORF">FCN74_11905</name>
</gene>
<accession>A0A4U5TP81</accession>
<evidence type="ECO:0000259" key="2">
    <source>
        <dbReference type="Pfam" id="PF19573"/>
    </source>
</evidence>
<dbReference type="SUPFAM" id="SSF56925">
    <property type="entry name" value="OMPA-like"/>
    <property type="match status" value="1"/>
</dbReference>
<dbReference type="Gene3D" id="2.40.160.20">
    <property type="match status" value="1"/>
</dbReference>
<dbReference type="OrthoDB" id="654178at2"/>
<feature type="domain" description="DUF6089" evidence="2">
    <location>
        <begin position="2"/>
        <end position="233"/>
    </location>
</feature>
<dbReference type="AlphaFoldDB" id="A0A4U5TP81"/>
<keyword evidence="1" id="KW-0732">Signal</keyword>
<reference evidence="3 4" key="1">
    <citation type="submission" date="2019-04" db="EMBL/GenBank/DDBJ databases">
        <title>Psychroflexus halotolerans sp. nov., isolated from a marine solar saltern.</title>
        <authorList>
            <person name="Feng X."/>
        </authorList>
    </citation>
    <scope>NUCLEOTIDE SEQUENCE [LARGE SCALE GENOMIC DNA]</scope>
    <source>
        <strain evidence="3 4">WDS2C27</strain>
    </source>
</reference>
<feature type="chain" id="PRO_5020428340" description="DUF6089 domain-containing protein" evidence="1">
    <location>
        <begin position="19"/>
        <end position="236"/>
    </location>
</feature>
<dbReference type="Proteomes" id="UP000306552">
    <property type="component" value="Unassembled WGS sequence"/>
</dbReference>
<dbReference type="InterPro" id="IPR011250">
    <property type="entry name" value="OMP/PagP_B-barrel"/>
</dbReference>
<feature type="signal peptide" evidence="1">
    <location>
        <begin position="1"/>
        <end position="18"/>
    </location>
</feature>
<keyword evidence="4" id="KW-1185">Reference proteome</keyword>
<evidence type="ECO:0000313" key="4">
    <source>
        <dbReference type="Proteomes" id="UP000306552"/>
    </source>
</evidence>